<gene>
    <name evidence="1" type="ORF">LACBIDRAFT_322451</name>
</gene>
<organism evidence="2">
    <name type="scientific">Laccaria bicolor (strain S238N-H82 / ATCC MYA-4686)</name>
    <name type="common">Bicoloured deceiver</name>
    <name type="synonym">Laccaria laccata var. bicolor</name>
    <dbReference type="NCBI Taxonomy" id="486041"/>
    <lineage>
        <taxon>Eukaryota</taxon>
        <taxon>Fungi</taxon>
        <taxon>Dikarya</taxon>
        <taxon>Basidiomycota</taxon>
        <taxon>Agaricomycotina</taxon>
        <taxon>Agaricomycetes</taxon>
        <taxon>Agaricomycetidae</taxon>
        <taxon>Agaricales</taxon>
        <taxon>Agaricineae</taxon>
        <taxon>Hydnangiaceae</taxon>
        <taxon>Laccaria</taxon>
    </lineage>
</organism>
<keyword evidence="2" id="KW-1185">Reference proteome</keyword>
<dbReference type="Proteomes" id="UP000001194">
    <property type="component" value="Unassembled WGS sequence"/>
</dbReference>
<reference evidence="1 2" key="1">
    <citation type="journal article" date="2008" name="Nature">
        <title>The genome of Laccaria bicolor provides insights into mycorrhizal symbiosis.</title>
        <authorList>
            <person name="Martin F."/>
            <person name="Aerts A."/>
            <person name="Ahren D."/>
            <person name="Brun A."/>
            <person name="Danchin E.G.J."/>
            <person name="Duchaussoy F."/>
            <person name="Gibon J."/>
            <person name="Kohler A."/>
            <person name="Lindquist E."/>
            <person name="Pereda V."/>
            <person name="Salamov A."/>
            <person name="Shapiro H.J."/>
            <person name="Wuyts J."/>
            <person name="Blaudez D."/>
            <person name="Buee M."/>
            <person name="Brokstein P."/>
            <person name="Canbaeck B."/>
            <person name="Cohen D."/>
            <person name="Courty P.E."/>
            <person name="Coutinho P.M."/>
            <person name="Delaruelle C."/>
            <person name="Detter J.C."/>
            <person name="Deveau A."/>
            <person name="DiFazio S."/>
            <person name="Duplessis S."/>
            <person name="Fraissinet-Tachet L."/>
            <person name="Lucic E."/>
            <person name="Frey-Klett P."/>
            <person name="Fourrey C."/>
            <person name="Feussner I."/>
            <person name="Gay G."/>
            <person name="Grimwood J."/>
            <person name="Hoegger P.J."/>
            <person name="Jain P."/>
            <person name="Kilaru S."/>
            <person name="Labbe J."/>
            <person name="Lin Y.C."/>
            <person name="Legue V."/>
            <person name="Le Tacon F."/>
            <person name="Marmeisse R."/>
            <person name="Melayah D."/>
            <person name="Montanini B."/>
            <person name="Muratet M."/>
            <person name="Nehls U."/>
            <person name="Niculita-Hirzel H."/>
            <person name="Oudot-Le Secq M.P."/>
            <person name="Peter M."/>
            <person name="Quesneville H."/>
            <person name="Rajashekar B."/>
            <person name="Reich M."/>
            <person name="Rouhier N."/>
            <person name="Schmutz J."/>
            <person name="Yin T."/>
            <person name="Chalot M."/>
            <person name="Henrissat B."/>
            <person name="Kuees U."/>
            <person name="Lucas S."/>
            <person name="Van de Peer Y."/>
            <person name="Podila G.K."/>
            <person name="Polle A."/>
            <person name="Pukkila P.J."/>
            <person name="Richardson P.M."/>
            <person name="Rouze P."/>
            <person name="Sanders I.R."/>
            <person name="Stajich J.E."/>
            <person name="Tunlid A."/>
            <person name="Tuskan G."/>
            <person name="Grigoriev I.V."/>
        </authorList>
    </citation>
    <scope>NUCLEOTIDE SEQUENCE [LARGE SCALE GENOMIC DNA]</scope>
    <source>
        <strain evidence="2">S238N-H82 / ATCC MYA-4686</strain>
    </source>
</reference>
<accession>B0CWB8</accession>
<sequence>MPVPAFLGVFGYNPINFIFWQHVEVQPIRCALYSKWGASHTKRAYAAGVYHPFLIPQQTKVSLVDNNLVSLDKFPVKSPLVICLPLKYLPQEECIPGLCSFHCEAFYQIEHFVVQRLLIDIP</sequence>
<dbReference type="GeneID" id="6071249"/>
<evidence type="ECO:0000313" key="2">
    <source>
        <dbReference type="Proteomes" id="UP000001194"/>
    </source>
</evidence>
<dbReference type="KEGG" id="lbc:LACBIDRAFT_322451"/>
<dbReference type="AlphaFoldDB" id="B0CWB8"/>
<dbReference type="RefSeq" id="XP_001875980.1">
    <property type="nucleotide sequence ID" value="XM_001875945.1"/>
</dbReference>
<name>B0CWB8_LACBS</name>
<dbReference type="InParanoid" id="B0CWB8"/>
<dbReference type="EMBL" id="DS547093">
    <property type="protein sequence ID" value="EDR13482.1"/>
    <property type="molecule type" value="Genomic_DNA"/>
</dbReference>
<dbReference type="HOGENOM" id="CLU_2027118_0_0_1"/>
<proteinExistence type="predicted"/>
<evidence type="ECO:0000313" key="1">
    <source>
        <dbReference type="EMBL" id="EDR13482.1"/>
    </source>
</evidence>
<protein>
    <submittedName>
        <fullName evidence="1">Predicted protein</fullName>
    </submittedName>
</protein>